<dbReference type="Pfam" id="PF20557">
    <property type="entry name" value="DnaT_2"/>
    <property type="match status" value="1"/>
</dbReference>
<dbReference type="AlphaFoldDB" id="A0A857JAE7"/>
<protein>
    <recommendedName>
        <fullName evidence="1">Putative DnaT-like domain-containing protein</fullName>
    </recommendedName>
</protein>
<sequence length="175" mass="18579">MPLTVDTGAGNPAADSFVSLADATAYHSSIGNTAWADLAPDVQEQRLRRATAFMEQAYRMRWAGTRVTSTQALSWPRAWVPMPDAPGGYGSLPAYYPIDSVPVAVQRACAELALKAATSSSLAPDVKPLATRVKVGPIEKEYAAGSRQTTRYGAVEGMLAPFFATSGGMVRVVRA</sequence>
<proteinExistence type="predicted"/>
<name>A0A857JAE7_9BURK</name>
<reference evidence="2 3" key="1">
    <citation type="submission" date="2020-01" db="EMBL/GenBank/DDBJ databases">
        <title>Genome sequencing of strain KACC 21265.</title>
        <authorList>
            <person name="Heo J."/>
            <person name="Kim S.-J."/>
            <person name="Kim J.-S."/>
            <person name="Hong S.-B."/>
            <person name="Kwon S.-W."/>
        </authorList>
    </citation>
    <scope>NUCLEOTIDE SEQUENCE [LARGE SCALE GENOMIC DNA]</scope>
    <source>
        <strain evidence="2 3">KACC 21265</strain>
    </source>
</reference>
<dbReference type="KEGG" id="xyk:GT347_20290"/>
<dbReference type="Proteomes" id="UP000464787">
    <property type="component" value="Chromosome"/>
</dbReference>
<gene>
    <name evidence="2" type="ORF">GT347_20290</name>
</gene>
<feature type="domain" description="Putative DnaT-like" evidence="1">
    <location>
        <begin position="1"/>
        <end position="175"/>
    </location>
</feature>
<dbReference type="EMBL" id="CP047650">
    <property type="protein sequence ID" value="QHJ00112.1"/>
    <property type="molecule type" value="Genomic_DNA"/>
</dbReference>
<accession>A0A857JAE7</accession>
<organism evidence="2 3">
    <name type="scientific">Xylophilus rhododendri</name>
    <dbReference type="NCBI Taxonomy" id="2697032"/>
    <lineage>
        <taxon>Bacteria</taxon>
        <taxon>Pseudomonadati</taxon>
        <taxon>Pseudomonadota</taxon>
        <taxon>Betaproteobacteria</taxon>
        <taxon>Burkholderiales</taxon>
        <taxon>Xylophilus</taxon>
    </lineage>
</organism>
<keyword evidence="3" id="KW-1185">Reference proteome</keyword>
<evidence type="ECO:0000313" key="2">
    <source>
        <dbReference type="EMBL" id="QHJ00112.1"/>
    </source>
</evidence>
<dbReference type="RefSeq" id="WP_160553922.1">
    <property type="nucleotide sequence ID" value="NZ_CP047650.1"/>
</dbReference>
<dbReference type="InterPro" id="IPR046787">
    <property type="entry name" value="DnaT_2"/>
</dbReference>
<evidence type="ECO:0000313" key="3">
    <source>
        <dbReference type="Proteomes" id="UP000464787"/>
    </source>
</evidence>
<evidence type="ECO:0000259" key="1">
    <source>
        <dbReference type="Pfam" id="PF20557"/>
    </source>
</evidence>